<accession>A0A2W5X338</accession>
<feature type="domain" description="Cytochrome b561 bacterial/Ni-hydrogenase" evidence="15">
    <location>
        <begin position="26"/>
        <end position="197"/>
    </location>
</feature>
<evidence type="ECO:0000256" key="12">
    <source>
        <dbReference type="ARBA" id="ARBA00037975"/>
    </source>
</evidence>
<reference evidence="16 17" key="1">
    <citation type="submission" date="2017-08" db="EMBL/GenBank/DDBJ databases">
        <title>Infants hospitalized years apart are colonized by the same room-sourced microbial strains.</title>
        <authorList>
            <person name="Brooks B."/>
            <person name="Olm M.R."/>
            <person name="Firek B.A."/>
            <person name="Baker R."/>
            <person name="Thomas B.C."/>
            <person name="Morowitz M.J."/>
            <person name="Banfield J.F."/>
        </authorList>
    </citation>
    <scope>NUCLEOTIDE SEQUENCE [LARGE SCALE GENOMIC DNA]</scope>
    <source>
        <strain evidence="16">S2_003_000_R2_4</strain>
    </source>
</reference>
<feature type="transmembrane region" description="Helical" evidence="14">
    <location>
        <begin position="135"/>
        <end position="156"/>
    </location>
</feature>
<evidence type="ECO:0000256" key="1">
    <source>
        <dbReference type="ARBA" id="ARBA00001970"/>
    </source>
</evidence>
<comment type="cofactor">
    <cofactor evidence="1">
        <name>heme b</name>
        <dbReference type="ChEBI" id="CHEBI:60344"/>
    </cofactor>
</comment>
<dbReference type="SUPFAM" id="SSF81342">
    <property type="entry name" value="Transmembrane di-heme cytochromes"/>
    <property type="match status" value="1"/>
</dbReference>
<evidence type="ECO:0000313" key="16">
    <source>
        <dbReference type="EMBL" id="PZR35054.1"/>
    </source>
</evidence>
<keyword evidence="10" id="KW-0408">Iron</keyword>
<dbReference type="GO" id="GO:0005886">
    <property type="term" value="C:plasma membrane"/>
    <property type="evidence" value="ECO:0007669"/>
    <property type="project" value="UniProtKB-SubCell"/>
</dbReference>
<dbReference type="GO" id="GO:0022904">
    <property type="term" value="P:respiratory electron transport chain"/>
    <property type="evidence" value="ECO:0007669"/>
    <property type="project" value="InterPro"/>
</dbReference>
<keyword evidence="7" id="KW-0479">Metal-binding</keyword>
<evidence type="ECO:0000259" key="15">
    <source>
        <dbReference type="Pfam" id="PF01292"/>
    </source>
</evidence>
<evidence type="ECO:0000256" key="6">
    <source>
        <dbReference type="ARBA" id="ARBA00022692"/>
    </source>
</evidence>
<keyword evidence="11 14" id="KW-0472">Membrane</keyword>
<comment type="caution">
    <text evidence="16">The sequence shown here is derived from an EMBL/GenBank/DDBJ whole genome shotgun (WGS) entry which is preliminary data.</text>
</comment>
<evidence type="ECO:0000256" key="2">
    <source>
        <dbReference type="ARBA" id="ARBA00004651"/>
    </source>
</evidence>
<dbReference type="PANTHER" id="PTHR30529">
    <property type="entry name" value="CYTOCHROME B561"/>
    <property type="match status" value="1"/>
</dbReference>
<dbReference type="EMBL" id="QFQZ01000019">
    <property type="protein sequence ID" value="PZR35054.1"/>
    <property type="molecule type" value="Genomic_DNA"/>
</dbReference>
<evidence type="ECO:0000256" key="4">
    <source>
        <dbReference type="ARBA" id="ARBA00022475"/>
    </source>
</evidence>
<dbReference type="GO" id="GO:0020037">
    <property type="term" value="F:heme binding"/>
    <property type="evidence" value="ECO:0007669"/>
    <property type="project" value="TreeGrafter"/>
</dbReference>
<comment type="similarity">
    <text evidence="12">Belongs to the cytochrome b561 family.</text>
</comment>
<keyword evidence="6 14" id="KW-0812">Transmembrane</keyword>
<evidence type="ECO:0000256" key="8">
    <source>
        <dbReference type="ARBA" id="ARBA00022982"/>
    </source>
</evidence>
<evidence type="ECO:0000256" key="5">
    <source>
        <dbReference type="ARBA" id="ARBA00022617"/>
    </source>
</evidence>
<dbReference type="InterPro" id="IPR052168">
    <property type="entry name" value="Cytochrome_b561_oxidase"/>
</dbReference>
<protein>
    <submittedName>
        <fullName evidence="16">Cytochrome B</fullName>
    </submittedName>
</protein>
<sequence>MVEDTAPPVTPVLQDVAARPSPASWRYSRGAVVLHWTIAAMIIVNLGLGFVAAATEGDLHRQALDWHKPVGIVILGLSLVRLGWRLTHRPPPAESGLAPWETVLAKLTHWGFYLVMIGQPLTGWWLSSAVPKRHAFGWIGVIEVPFLPVTQSMASAGMAHQLHVWMGLSTIGLLALHLAGVLKHQLIDRHEVLSSMTLSRTRAPLPTSARVSSAGRRPCLNPNPRG</sequence>
<dbReference type="AlphaFoldDB" id="A0A2W5X338"/>
<feature type="transmembrane region" description="Helical" evidence="14">
    <location>
        <begin position="107"/>
        <end position="126"/>
    </location>
</feature>
<evidence type="ECO:0000256" key="9">
    <source>
        <dbReference type="ARBA" id="ARBA00022989"/>
    </source>
</evidence>
<keyword evidence="8" id="KW-0249">Electron transport</keyword>
<keyword evidence="4" id="KW-1003">Cell membrane</keyword>
<dbReference type="InterPro" id="IPR011577">
    <property type="entry name" value="Cyt_b561_bac/Ni-Hgenase"/>
</dbReference>
<dbReference type="InterPro" id="IPR016174">
    <property type="entry name" value="Di-haem_cyt_TM"/>
</dbReference>
<feature type="transmembrane region" description="Helical" evidence="14">
    <location>
        <begin position="33"/>
        <end position="54"/>
    </location>
</feature>
<evidence type="ECO:0000256" key="7">
    <source>
        <dbReference type="ARBA" id="ARBA00022723"/>
    </source>
</evidence>
<keyword evidence="3" id="KW-0813">Transport</keyword>
<keyword evidence="5" id="KW-0349">Heme</keyword>
<evidence type="ECO:0000256" key="13">
    <source>
        <dbReference type="SAM" id="MobiDB-lite"/>
    </source>
</evidence>
<dbReference type="GO" id="GO:0009055">
    <property type="term" value="F:electron transfer activity"/>
    <property type="evidence" value="ECO:0007669"/>
    <property type="project" value="InterPro"/>
</dbReference>
<dbReference type="Proteomes" id="UP000249393">
    <property type="component" value="Unassembled WGS sequence"/>
</dbReference>
<gene>
    <name evidence="16" type="ORF">DI526_08245</name>
</gene>
<feature type="transmembrane region" description="Helical" evidence="14">
    <location>
        <begin position="162"/>
        <end position="182"/>
    </location>
</feature>
<evidence type="ECO:0000256" key="3">
    <source>
        <dbReference type="ARBA" id="ARBA00022448"/>
    </source>
</evidence>
<comment type="subcellular location">
    <subcellularLocation>
        <location evidence="2">Cell membrane</location>
        <topology evidence="2">Multi-pass membrane protein</topology>
    </subcellularLocation>
</comment>
<evidence type="ECO:0000256" key="11">
    <source>
        <dbReference type="ARBA" id="ARBA00023136"/>
    </source>
</evidence>
<evidence type="ECO:0000256" key="14">
    <source>
        <dbReference type="SAM" id="Phobius"/>
    </source>
</evidence>
<organism evidence="16 17">
    <name type="scientific">Caulobacter segnis</name>
    <dbReference type="NCBI Taxonomy" id="88688"/>
    <lineage>
        <taxon>Bacteria</taxon>
        <taxon>Pseudomonadati</taxon>
        <taxon>Pseudomonadota</taxon>
        <taxon>Alphaproteobacteria</taxon>
        <taxon>Caulobacterales</taxon>
        <taxon>Caulobacteraceae</taxon>
        <taxon>Caulobacter</taxon>
    </lineage>
</organism>
<dbReference type="RefSeq" id="WP_304276458.1">
    <property type="nucleotide sequence ID" value="NZ_QFQZ01000019.1"/>
</dbReference>
<dbReference type="PANTHER" id="PTHR30529:SF1">
    <property type="entry name" value="CYTOCHROME B561 HOMOLOG 2"/>
    <property type="match status" value="1"/>
</dbReference>
<evidence type="ECO:0000313" key="17">
    <source>
        <dbReference type="Proteomes" id="UP000249393"/>
    </source>
</evidence>
<dbReference type="GO" id="GO:0046872">
    <property type="term" value="F:metal ion binding"/>
    <property type="evidence" value="ECO:0007669"/>
    <property type="project" value="UniProtKB-KW"/>
</dbReference>
<evidence type="ECO:0000256" key="10">
    <source>
        <dbReference type="ARBA" id="ARBA00023004"/>
    </source>
</evidence>
<feature type="region of interest" description="Disordered" evidence="13">
    <location>
        <begin position="204"/>
        <end position="226"/>
    </location>
</feature>
<keyword evidence="9 14" id="KW-1133">Transmembrane helix</keyword>
<name>A0A2W5X338_9CAUL</name>
<dbReference type="Gene3D" id="1.20.950.20">
    <property type="entry name" value="Transmembrane di-heme cytochromes, Chain C"/>
    <property type="match status" value="1"/>
</dbReference>
<proteinExistence type="inferred from homology"/>
<dbReference type="Pfam" id="PF01292">
    <property type="entry name" value="Ni_hydr_CYTB"/>
    <property type="match status" value="1"/>
</dbReference>